<keyword evidence="2" id="KW-0812">Transmembrane</keyword>
<evidence type="ECO:0000259" key="3">
    <source>
        <dbReference type="PROSITE" id="PS50157"/>
    </source>
</evidence>
<dbReference type="PROSITE" id="PS00028">
    <property type="entry name" value="ZINC_FINGER_C2H2_1"/>
    <property type="match status" value="1"/>
</dbReference>
<keyword evidence="1" id="KW-0862">Zinc</keyword>
<evidence type="ECO:0000256" key="1">
    <source>
        <dbReference type="PROSITE-ProRule" id="PRU00042"/>
    </source>
</evidence>
<organism evidence="4 5">
    <name type="scientific">Paramecium primaurelia</name>
    <dbReference type="NCBI Taxonomy" id="5886"/>
    <lineage>
        <taxon>Eukaryota</taxon>
        <taxon>Sar</taxon>
        <taxon>Alveolata</taxon>
        <taxon>Ciliophora</taxon>
        <taxon>Intramacronucleata</taxon>
        <taxon>Oligohymenophorea</taxon>
        <taxon>Peniculida</taxon>
        <taxon>Parameciidae</taxon>
        <taxon>Paramecium</taxon>
    </lineage>
</organism>
<keyword evidence="5" id="KW-1185">Reference proteome</keyword>
<gene>
    <name evidence="4" type="ORF">PPRIM_AZ9-3.1.T1110027</name>
</gene>
<feature type="domain" description="C2H2-type" evidence="3">
    <location>
        <begin position="108"/>
        <end position="136"/>
    </location>
</feature>
<dbReference type="EMBL" id="CAJJDM010000114">
    <property type="protein sequence ID" value="CAD8099922.1"/>
    <property type="molecule type" value="Genomic_DNA"/>
</dbReference>
<dbReference type="AlphaFoldDB" id="A0A8S1P9Y7"/>
<dbReference type="SMART" id="SM00355">
    <property type="entry name" value="ZnF_C2H2"/>
    <property type="match status" value="1"/>
</dbReference>
<dbReference type="PROSITE" id="PS50157">
    <property type="entry name" value="ZINC_FINGER_C2H2_2"/>
    <property type="match status" value="1"/>
</dbReference>
<feature type="transmembrane region" description="Helical" evidence="2">
    <location>
        <begin position="67"/>
        <end position="91"/>
    </location>
</feature>
<dbReference type="OMA" id="CFYLTIC"/>
<dbReference type="InterPro" id="IPR013087">
    <property type="entry name" value="Znf_C2H2_type"/>
</dbReference>
<accession>A0A8S1P9Y7</accession>
<evidence type="ECO:0000313" key="5">
    <source>
        <dbReference type="Proteomes" id="UP000688137"/>
    </source>
</evidence>
<evidence type="ECO:0000256" key="2">
    <source>
        <dbReference type="SAM" id="Phobius"/>
    </source>
</evidence>
<name>A0A8S1P9Y7_PARPR</name>
<sequence length="155" mass="18325">MFIESIDHSTPRTIQENEISEPEYDQKINYKLEVRKSHLLLQFLRFQVENTQKSIAKLQKKLSNDEVIVKLICFYLTICSLLYIFVLIQFYQVKNKRISRKNSITKPFKCSNCTHTYSSKAALKQHLKLKHFDEHTPLTQPLDQQKVLVEPLSQI</sequence>
<keyword evidence="2" id="KW-0472">Membrane</keyword>
<comment type="caution">
    <text evidence="4">The sequence shown here is derived from an EMBL/GenBank/DDBJ whole genome shotgun (WGS) entry which is preliminary data.</text>
</comment>
<protein>
    <recommendedName>
        <fullName evidence="3">C2H2-type domain-containing protein</fullName>
    </recommendedName>
</protein>
<dbReference type="Proteomes" id="UP000688137">
    <property type="component" value="Unassembled WGS sequence"/>
</dbReference>
<proteinExistence type="predicted"/>
<keyword evidence="1" id="KW-0863">Zinc-finger</keyword>
<keyword evidence="2" id="KW-1133">Transmembrane helix</keyword>
<keyword evidence="1" id="KW-0479">Metal-binding</keyword>
<dbReference type="GO" id="GO:0008270">
    <property type="term" value="F:zinc ion binding"/>
    <property type="evidence" value="ECO:0007669"/>
    <property type="project" value="UniProtKB-KW"/>
</dbReference>
<reference evidence="4" key="1">
    <citation type="submission" date="2021-01" db="EMBL/GenBank/DDBJ databases">
        <authorList>
            <consortium name="Genoscope - CEA"/>
            <person name="William W."/>
        </authorList>
    </citation>
    <scope>NUCLEOTIDE SEQUENCE</scope>
</reference>
<evidence type="ECO:0000313" key="4">
    <source>
        <dbReference type="EMBL" id="CAD8099922.1"/>
    </source>
</evidence>